<organism evidence="3 4">
    <name type="scientific">Nocardioides yefusunii</name>
    <dbReference type="NCBI Taxonomy" id="2500546"/>
    <lineage>
        <taxon>Bacteria</taxon>
        <taxon>Bacillati</taxon>
        <taxon>Actinomycetota</taxon>
        <taxon>Actinomycetes</taxon>
        <taxon>Propionibacteriales</taxon>
        <taxon>Nocardioidaceae</taxon>
        <taxon>Nocardioides</taxon>
    </lineage>
</organism>
<reference evidence="4" key="1">
    <citation type="journal article" date="2019" name="Int. J. Syst. Evol. Microbiol.">
        <title>The Global Catalogue of Microorganisms (GCM) 10K type strain sequencing project: providing services to taxonomists for standard genome sequencing and annotation.</title>
        <authorList>
            <consortium name="The Broad Institute Genomics Platform"/>
            <consortium name="The Broad Institute Genome Sequencing Center for Infectious Disease"/>
            <person name="Wu L."/>
            <person name="Ma J."/>
        </authorList>
    </citation>
    <scope>NUCLEOTIDE SEQUENCE [LARGE SCALE GENOMIC DNA]</scope>
    <source>
        <strain evidence="4">DFY28</strain>
    </source>
</reference>
<dbReference type="EMBL" id="JBHSQI010000003">
    <property type="protein sequence ID" value="MFC6153548.1"/>
    <property type="molecule type" value="Genomic_DNA"/>
</dbReference>
<keyword evidence="2" id="KW-0732">Signal</keyword>
<accession>A0ABW1QW97</accession>
<feature type="signal peptide" evidence="2">
    <location>
        <begin position="1"/>
        <end position="39"/>
    </location>
</feature>
<feature type="transmembrane region" description="Helical" evidence="1">
    <location>
        <begin position="55"/>
        <end position="75"/>
    </location>
</feature>
<sequence>MTTKSTSVTRPARALRSSLRLSVPAAVAGSALVAGPAFADVPEVWTRPDEPQFFEFFMILVGFPVIVALVVYALVSVANLRKKESPYSGIEGQWAGGTDGKGLHAAESAPGAGGASGSF</sequence>
<keyword evidence="1" id="KW-0472">Membrane</keyword>
<keyword evidence="1" id="KW-1133">Transmembrane helix</keyword>
<evidence type="ECO:0000313" key="4">
    <source>
        <dbReference type="Proteomes" id="UP001596098"/>
    </source>
</evidence>
<keyword evidence="1" id="KW-0812">Transmembrane</keyword>
<dbReference type="RefSeq" id="WP_128221357.1">
    <property type="nucleotide sequence ID" value="NZ_CP034929.1"/>
</dbReference>
<protein>
    <submittedName>
        <fullName evidence="3">Uncharacterized protein</fullName>
    </submittedName>
</protein>
<evidence type="ECO:0000256" key="2">
    <source>
        <dbReference type="SAM" id="SignalP"/>
    </source>
</evidence>
<comment type="caution">
    <text evidence="3">The sequence shown here is derived from an EMBL/GenBank/DDBJ whole genome shotgun (WGS) entry which is preliminary data.</text>
</comment>
<evidence type="ECO:0000256" key="1">
    <source>
        <dbReference type="SAM" id="Phobius"/>
    </source>
</evidence>
<evidence type="ECO:0000313" key="3">
    <source>
        <dbReference type="EMBL" id="MFC6153548.1"/>
    </source>
</evidence>
<dbReference type="Proteomes" id="UP001596098">
    <property type="component" value="Unassembled WGS sequence"/>
</dbReference>
<name>A0ABW1QW97_9ACTN</name>
<keyword evidence="4" id="KW-1185">Reference proteome</keyword>
<proteinExistence type="predicted"/>
<feature type="chain" id="PRO_5046792868" evidence="2">
    <location>
        <begin position="40"/>
        <end position="119"/>
    </location>
</feature>
<gene>
    <name evidence="3" type="ORF">ACFPWU_07705</name>
</gene>